<dbReference type="InterPro" id="IPR026590">
    <property type="entry name" value="Ssirtuin_cat_dom"/>
</dbReference>
<comment type="subcellular location">
    <subcellularLocation>
        <location evidence="1">Mitochondrion</location>
    </subcellularLocation>
</comment>
<evidence type="ECO:0000256" key="1">
    <source>
        <dbReference type="ARBA" id="ARBA00004173"/>
    </source>
</evidence>
<dbReference type="GO" id="GO:0005634">
    <property type="term" value="C:nucleus"/>
    <property type="evidence" value="ECO:0007669"/>
    <property type="project" value="TreeGrafter"/>
</dbReference>
<comment type="similarity">
    <text evidence="2">Belongs to the sirtuin family. Class I subfamily.</text>
</comment>
<sequence>MAPSSDFQAFRDTLATSQRIVVLIGAGVCCVRRCPGIPSFRGPNGLWKMKSSKTFSTPEDFKEDPSTVWQFYHRVRQRCLLAQPNAAHHAIASLALPSVRSRLMPTSALGKPPLLVTQNFDGLSLRALDALADRLDPVEQKLARERIIEMHGSITKTVCLQCRHVKQSFDVALCPALEGAIEANVGEKTIPVDQLPRCGGPHWNGSNRYGRCGGLLRPAVVWFGEVPEGMGEIAKELNWTDLLIVVGTSSLVHPAASFARTVKSRGGKIAIFNLERSQADENADFLFLGPCEVTLPSILGVTT</sequence>
<gene>
    <name evidence="8" type="ORF">DAEQUDRAFT_703554</name>
</gene>
<dbReference type="PANTHER" id="PTHR11085:SF10">
    <property type="entry name" value="NAD-DEPENDENT PROTEIN DEACYLASE SIRTUIN-5, MITOCHONDRIAL-RELATED"/>
    <property type="match status" value="1"/>
</dbReference>
<dbReference type="Proteomes" id="UP000076727">
    <property type="component" value="Unassembled WGS sequence"/>
</dbReference>
<dbReference type="OrthoDB" id="424302at2759"/>
<evidence type="ECO:0000256" key="5">
    <source>
        <dbReference type="ARBA" id="ARBA00023128"/>
    </source>
</evidence>
<keyword evidence="9" id="KW-1185">Reference proteome</keyword>
<dbReference type="Gene3D" id="3.30.1600.10">
    <property type="entry name" value="SIR2/SIRT2 'Small Domain"/>
    <property type="match status" value="1"/>
</dbReference>
<evidence type="ECO:0000256" key="4">
    <source>
        <dbReference type="ARBA" id="ARBA00023027"/>
    </source>
</evidence>
<evidence type="ECO:0000256" key="6">
    <source>
        <dbReference type="PROSITE-ProRule" id="PRU00236"/>
    </source>
</evidence>
<evidence type="ECO:0000259" key="7">
    <source>
        <dbReference type="PROSITE" id="PS50305"/>
    </source>
</evidence>
<evidence type="ECO:0000256" key="2">
    <source>
        <dbReference type="ARBA" id="ARBA00006924"/>
    </source>
</evidence>
<dbReference type="InterPro" id="IPR003000">
    <property type="entry name" value="Sirtuin"/>
</dbReference>
<feature type="active site" description="Proton acceptor" evidence="6">
    <location>
        <position position="151"/>
    </location>
</feature>
<keyword evidence="5" id="KW-0496">Mitochondrion</keyword>
<dbReference type="GO" id="GO:0017136">
    <property type="term" value="F:histone deacetylase activity, NAD-dependent"/>
    <property type="evidence" value="ECO:0007669"/>
    <property type="project" value="TreeGrafter"/>
</dbReference>
<proteinExistence type="inferred from homology"/>
<dbReference type="GO" id="GO:0070403">
    <property type="term" value="F:NAD+ binding"/>
    <property type="evidence" value="ECO:0007669"/>
    <property type="project" value="InterPro"/>
</dbReference>
<dbReference type="CDD" id="cd01407">
    <property type="entry name" value="SIR2-fam"/>
    <property type="match status" value="1"/>
</dbReference>
<feature type="domain" description="Deacetylase sirtuin-type" evidence="7">
    <location>
        <begin position="1"/>
        <end position="303"/>
    </location>
</feature>
<accession>A0A165TCI2</accession>
<dbReference type="Pfam" id="PF02146">
    <property type="entry name" value="SIR2"/>
    <property type="match status" value="1"/>
</dbReference>
<feature type="binding site" evidence="6">
    <location>
        <position position="162"/>
    </location>
    <ligand>
        <name>Zn(2+)</name>
        <dbReference type="ChEBI" id="CHEBI:29105"/>
    </ligand>
</feature>
<feature type="binding site" evidence="6">
    <location>
        <position position="212"/>
    </location>
    <ligand>
        <name>Zn(2+)</name>
        <dbReference type="ChEBI" id="CHEBI:29105"/>
    </ligand>
</feature>
<evidence type="ECO:0000313" key="8">
    <source>
        <dbReference type="EMBL" id="KZT73238.1"/>
    </source>
</evidence>
<dbReference type="PROSITE" id="PS50305">
    <property type="entry name" value="SIRTUIN"/>
    <property type="match status" value="1"/>
</dbReference>
<dbReference type="InterPro" id="IPR050134">
    <property type="entry name" value="NAD-dep_sirtuin_deacylases"/>
</dbReference>
<dbReference type="AlphaFoldDB" id="A0A165TCI2"/>
<dbReference type="GO" id="GO:0005739">
    <property type="term" value="C:mitochondrion"/>
    <property type="evidence" value="ECO:0007669"/>
    <property type="project" value="UniProtKB-SubCell"/>
</dbReference>
<name>A0A165TCI2_9APHY</name>
<feature type="binding site" evidence="6">
    <location>
        <position position="159"/>
    </location>
    <ligand>
        <name>Zn(2+)</name>
        <dbReference type="ChEBI" id="CHEBI:29105"/>
    </ligand>
</feature>
<keyword evidence="4" id="KW-0520">NAD</keyword>
<dbReference type="GO" id="GO:0046872">
    <property type="term" value="F:metal ion binding"/>
    <property type="evidence" value="ECO:0007669"/>
    <property type="project" value="UniProtKB-KW"/>
</dbReference>
<dbReference type="Gene3D" id="3.40.50.1220">
    <property type="entry name" value="TPP-binding domain"/>
    <property type="match status" value="1"/>
</dbReference>
<dbReference type="InterPro" id="IPR026591">
    <property type="entry name" value="Sirtuin_cat_small_dom_sf"/>
</dbReference>
<dbReference type="PANTHER" id="PTHR11085">
    <property type="entry name" value="NAD-DEPENDENT PROTEIN DEACYLASE SIRTUIN-5, MITOCHONDRIAL-RELATED"/>
    <property type="match status" value="1"/>
</dbReference>
<evidence type="ECO:0000256" key="3">
    <source>
        <dbReference type="ARBA" id="ARBA00022679"/>
    </source>
</evidence>
<dbReference type="EMBL" id="KV429037">
    <property type="protein sequence ID" value="KZT73238.1"/>
    <property type="molecule type" value="Genomic_DNA"/>
</dbReference>
<organism evidence="8 9">
    <name type="scientific">Daedalea quercina L-15889</name>
    <dbReference type="NCBI Taxonomy" id="1314783"/>
    <lineage>
        <taxon>Eukaryota</taxon>
        <taxon>Fungi</taxon>
        <taxon>Dikarya</taxon>
        <taxon>Basidiomycota</taxon>
        <taxon>Agaricomycotina</taxon>
        <taxon>Agaricomycetes</taxon>
        <taxon>Polyporales</taxon>
        <taxon>Fomitopsis</taxon>
    </lineage>
</organism>
<keyword evidence="6" id="KW-0862">Zinc</keyword>
<keyword evidence="6" id="KW-0479">Metal-binding</keyword>
<protein>
    <submittedName>
        <fullName evidence="8">Sirtuin</fullName>
    </submittedName>
</protein>
<evidence type="ECO:0000313" key="9">
    <source>
        <dbReference type="Proteomes" id="UP000076727"/>
    </source>
</evidence>
<keyword evidence="3" id="KW-0808">Transferase</keyword>
<dbReference type="InterPro" id="IPR029035">
    <property type="entry name" value="DHS-like_NAD/FAD-binding_dom"/>
</dbReference>
<feature type="binding site" evidence="6">
    <location>
        <position position="198"/>
    </location>
    <ligand>
        <name>Zn(2+)</name>
        <dbReference type="ChEBI" id="CHEBI:29105"/>
    </ligand>
</feature>
<reference evidence="8 9" key="1">
    <citation type="journal article" date="2016" name="Mol. Biol. Evol.">
        <title>Comparative Genomics of Early-Diverging Mushroom-Forming Fungi Provides Insights into the Origins of Lignocellulose Decay Capabilities.</title>
        <authorList>
            <person name="Nagy L.G."/>
            <person name="Riley R."/>
            <person name="Tritt A."/>
            <person name="Adam C."/>
            <person name="Daum C."/>
            <person name="Floudas D."/>
            <person name="Sun H."/>
            <person name="Yadav J.S."/>
            <person name="Pangilinan J."/>
            <person name="Larsson K.H."/>
            <person name="Matsuura K."/>
            <person name="Barry K."/>
            <person name="Labutti K."/>
            <person name="Kuo R."/>
            <person name="Ohm R.A."/>
            <person name="Bhattacharya S.S."/>
            <person name="Shirouzu T."/>
            <person name="Yoshinaga Y."/>
            <person name="Martin F.M."/>
            <person name="Grigoriev I.V."/>
            <person name="Hibbett D.S."/>
        </authorList>
    </citation>
    <scope>NUCLEOTIDE SEQUENCE [LARGE SCALE GENOMIC DNA]</scope>
    <source>
        <strain evidence="8 9">L-15889</strain>
    </source>
</reference>
<dbReference type="SUPFAM" id="SSF52467">
    <property type="entry name" value="DHS-like NAD/FAD-binding domain"/>
    <property type="match status" value="1"/>
</dbReference>
<dbReference type="STRING" id="1314783.A0A165TCI2"/>